<keyword evidence="4 7" id="KW-0560">Oxidoreductase</keyword>
<dbReference type="PROSITE" id="PS00086">
    <property type="entry name" value="CYTOCHROME_P450"/>
    <property type="match status" value="1"/>
</dbReference>
<dbReference type="PANTHER" id="PTHR46696">
    <property type="entry name" value="P450, PUTATIVE (EUROFUNG)-RELATED"/>
    <property type="match status" value="1"/>
</dbReference>
<dbReference type="GO" id="GO:0020037">
    <property type="term" value="F:heme binding"/>
    <property type="evidence" value="ECO:0007669"/>
    <property type="project" value="InterPro"/>
</dbReference>
<proteinExistence type="inferred from homology"/>
<dbReference type="CDD" id="cd20625">
    <property type="entry name" value="CYP164-like"/>
    <property type="match status" value="1"/>
</dbReference>
<keyword evidence="6 7" id="KW-0503">Monooxygenase</keyword>
<reference evidence="8" key="1">
    <citation type="journal article" date="2006" name="J. Antibiot.">
        <title>Isolation and identification of three new 5-alkenyl-3,3(2H)-furanones from two streptomyces species using a genomic screening approach.</title>
        <authorList>
            <person name="Banskota A.H."/>
            <person name="Mcalpine J.B."/>
            <person name="Sorensen D."/>
            <person name="Aouidate M."/>
            <person name="Piraee M."/>
            <person name="Alarco A.M."/>
            <person name="Omura S."/>
            <person name="Shiomi K."/>
            <person name="Farnet C.M."/>
            <person name="Zazopoulos E."/>
        </authorList>
    </citation>
    <scope>NUCLEOTIDE SEQUENCE</scope>
    <source>
        <strain evidence="8">NRRL 18422</strain>
    </source>
</reference>
<evidence type="ECO:0000256" key="4">
    <source>
        <dbReference type="ARBA" id="ARBA00023002"/>
    </source>
</evidence>
<dbReference type="PRINTS" id="PR00359">
    <property type="entry name" value="BP450"/>
</dbReference>
<dbReference type="GO" id="GO:0016705">
    <property type="term" value="F:oxidoreductase activity, acting on paired donors, with incorporation or reduction of molecular oxygen"/>
    <property type="evidence" value="ECO:0007669"/>
    <property type="project" value="InterPro"/>
</dbReference>
<dbReference type="AlphaFoldDB" id="Q0QMQ2"/>
<organism evidence="8">
    <name type="scientific">Streptomyces aculeolatus</name>
    <dbReference type="NCBI Taxonomy" id="270689"/>
    <lineage>
        <taxon>Bacteria</taxon>
        <taxon>Bacillati</taxon>
        <taxon>Actinomycetota</taxon>
        <taxon>Actinomycetes</taxon>
        <taxon>Kitasatosporales</taxon>
        <taxon>Streptomycetaceae</taxon>
        <taxon>Streptomyces</taxon>
    </lineage>
</organism>
<evidence type="ECO:0000256" key="7">
    <source>
        <dbReference type="RuleBase" id="RU000461"/>
    </source>
</evidence>
<dbReference type="InterPro" id="IPR017972">
    <property type="entry name" value="Cyt_P450_CS"/>
</dbReference>
<sequence length="423" mass="45165">MSETPATEEGASGAEAAIDPAIFSQLLPFDPFDPAFHADPYAVYRKIREQGPVTRTPLGLVVVPGHAEVSAVLRDNRFGWGDGATVAEHFSQAPDGTTVRPFIFMDPPDHTRIRGLVSQAFAARRIDALRTRAGELVDELIEKARAEAGDGPVDLIDAVAHPLPAILLGELLGVPAEQHERFRQLSNDIAHGLDPSIFLTPEEVTRRDSARAELNAYFGTLADERRAAPTGDLISELVAAEDTDGKLSGHELVVTLTLLLSAGFALTVNLVGNGMYALLRNPEQAAWLRAHPEEVPAAVEEMLRYDPPGQMISRVALEDAEVAGVPIAAGEQVMLMIGAASRDPEVYEDPDALLLSRPAGRNLGFGLGVHFCVGAPIARLAAQAAVAKLTALDLELATDEPPRAPYIITRGLKELPVRVAPAG</sequence>
<protein>
    <submittedName>
        <fullName evidence="8">Cytochrome 450 monooxygenase</fullName>
    </submittedName>
</protein>
<dbReference type="EMBL" id="DQ272520">
    <property type="protein sequence ID" value="ABB88518.1"/>
    <property type="molecule type" value="Genomic_DNA"/>
</dbReference>
<dbReference type="InterPro" id="IPR002397">
    <property type="entry name" value="Cyt_P450_B"/>
</dbReference>
<dbReference type="GO" id="GO:0005506">
    <property type="term" value="F:iron ion binding"/>
    <property type="evidence" value="ECO:0007669"/>
    <property type="project" value="InterPro"/>
</dbReference>
<dbReference type="GO" id="GO:0004497">
    <property type="term" value="F:monooxygenase activity"/>
    <property type="evidence" value="ECO:0007669"/>
    <property type="project" value="UniProtKB-KW"/>
</dbReference>
<keyword evidence="3 7" id="KW-0479">Metal-binding</keyword>
<dbReference type="RefSeq" id="WP_018838850.1">
    <property type="nucleotide sequence ID" value="NZ_JAINRD010000001.1"/>
</dbReference>
<comment type="similarity">
    <text evidence="1 7">Belongs to the cytochrome P450 family.</text>
</comment>
<dbReference type="SUPFAM" id="SSF48264">
    <property type="entry name" value="Cytochrome P450"/>
    <property type="match status" value="1"/>
</dbReference>
<keyword evidence="2 7" id="KW-0349">Heme</keyword>
<evidence type="ECO:0000256" key="1">
    <source>
        <dbReference type="ARBA" id="ARBA00010617"/>
    </source>
</evidence>
<dbReference type="Pfam" id="PF00067">
    <property type="entry name" value="p450"/>
    <property type="match status" value="1"/>
</dbReference>
<dbReference type="InterPro" id="IPR036396">
    <property type="entry name" value="Cyt_P450_sf"/>
</dbReference>
<evidence type="ECO:0000256" key="6">
    <source>
        <dbReference type="ARBA" id="ARBA00023033"/>
    </source>
</evidence>
<dbReference type="FunFam" id="1.10.630.10:FF:000018">
    <property type="entry name" value="Cytochrome P450 monooxygenase"/>
    <property type="match status" value="1"/>
</dbReference>
<accession>Q0QMQ2</accession>
<dbReference type="Gene3D" id="1.10.630.10">
    <property type="entry name" value="Cytochrome P450"/>
    <property type="match status" value="1"/>
</dbReference>
<evidence type="ECO:0000256" key="2">
    <source>
        <dbReference type="ARBA" id="ARBA00022617"/>
    </source>
</evidence>
<keyword evidence="5 7" id="KW-0408">Iron</keyword>
<evidence type="ECO:0000313" key="8">
    <source>
        <dbReference type="EMBL" id="ABB88518.1"/>
    </source>
</evidence>
<name>Q0QMQ2_9ACTN</name>
<dbReference type="InterPro" id="IPR001128">
    <property type="entry name" value="Cyt_P450"/>
</dbReference>
<dbReference type="PANTHER" id="PTHR46696:SF1">
    <property type="entry name" value="CYTOCHROME P450 YJIB-RELATED"/>
    <property type="match status" value="1"/>
</dbReference>
<evidence type="ECO:0000256" key="3">
    <source>
        <dbReference type="ARBA" id="ARBA00022723"/>
    </source>
</evidence>
<evidence type="ECO:0000256" key="5">
    <source>
        <dbReference type="ARBA" id="ARBA00023004"/>
    </source>
</evidence>